<proteinExistence type="predicted"/>
<reference evidence="1" key="1">
    <citation type="submission" date="2014-11" db="EMBL/GenBank/DDBJ databases">
        <authorList>
            <person name="Amaro Gonzalez C."/>
        </authorList>
    </citation>
    <scope>NUCLEOTIDE SEQUENCE</scope>
</reference>
<reference evidence="1" key="2">
    <citation type="journal article" date="2015" name="Fish Shellfish Immunol.">
        <title>Early steps in the European eel (Anguilla anguilla)-Vibrio vulnificus interaction in the gills: Role of the RtxA13 toxin.</title>
        <authorList>
            <person name="Callol A."/>
            <person name="Pajuelo D."/>
            <person name="Ebbesson L."/>
            <person name="Teles M."/>
            <person name="MacKenzie S."/>
            <person name="Amaro C."/>
        </authorList>
    </citation>
    <scope>NUCLEOTIDE SEQUENCE</scope>
</reference>
<evidence type="ECO:0000313" key="1">
    <source>
        <dbReference type="EMBL" id="JAH53242.1"/>
    </source>
</evidence>
<dbReference type="EMBL" id="GBXM01055335">
    <property type="protein sequence ID" value="JAH53242.1"/>
    <property type="molecule type" value="Transcribed_RNA"/>
</dbReference>
<organism evidence="1">
    <name type="scientific">Anguilla anguilla</name>
    <name type="common">European freshwater eel</name>
    <name type="synonym">Muraena anguilla</name>
    <dbReference type="NCBI Taxonomy" id="7936"/>
    <lineage>
        <taxon>Eukaryota</taxon>
        <taxon>Metazoa</taxon>
        <taxon>Chordata</taxon>
        <taxon>Craniata</taxon>
        <taxon>Vertebrata</taxon>
        <taxon>Euteleostomi</taxon>
        <taxon>Actinopterygii</taxon>
        <taxon>Neopterygii</taxon>
        <taxon>Teleostei</taxon>
        <taxon>Anguilliformes</taxon>
        <taxon>Anguillidae</taxon>
        <taxon>Anguilla</taxon>
    </lineage>
</organism>
<sequence length="39" mass="4449">MKHASHKTPVFYVFIQQQPTASYVACSIDILYTMTNINS</sequence>
<name>A0A0E9TII2_ANGAN</name>
<dbReference type="AlphaFoldDB" id="A0A0E9TII2"/>
<accession>A0A0E9TII2</accession>
<protein>
    <submittedName>
        <fullName evidence="1">Uncharacterized protein</fullName>
    </submittedName>
</protein>